<comment type="caution">
    <text evidence="2">The sequence shown here is derived from an EMBL/GenBank/DDBJ whole genome shotgun (WGS) entry which is preliminary data.</text>
</comment>
<proteinExistence type="predicted"/>
<sequence>MNNRDKTTMSVSEMRQMLGLKKTDSYWLVHRQLFETVLVAGKMRVVLDSFEHWYANQVKYKKVAGPPPGAELKADSYSIPEIATLLGISDSTVYEIIKRDKLETFEVASWRRVRKDIFDAWYKAQTKYRTPEDRQRDAERENTSMTLPQMARLLGISREEAYSLVRRKRNRGVFEIITVADKKRVTLDSFERWYQRQDCYQKVTEQTSGLDKELEEVDDSERTVLLDADKMSFTVREAALLIGATPREIYKMIEDDILKGIRVGKMVRIRRAALEWWLSSQDNACEKEER</sequence>
<reference evidence="2 3" key="1">
    <citation type="submission" date="2011-10" db="EMBL/GenBank/DDBJ databases">
        <title>The Genome Sequence of Lachnospiraceae bacterium ACC2.</title>
        <authorList>
            <consortium name="The Broad Institute Genome Sequencing Platform"/>
            <person name="Earl A."/>
            <person name="Ward D."/>
            <person name="Feldgarden M."/>
            <person name="Gevers D."/>
            <person name="Sizova M."/>
            <person name="Hazen A."/>
            <person name="Epstein S."/>
            <person name="Young S.K."/>
            <person name="Zeng Q."/>
            <person name="Gargeya S."/>
            <person name="Fitzgerald M."/>
            <person name="Haas B."/>
            <person name="Abouelleil A."/>
            <person name="Alvarado L."/>
            <person name="Arachchi H.M."/>
            <person name="Berlin A."/>
            <person name="Brown A."/>
            <person name="Chapman S.B."/>
            <person name="Chen Z."/>
            <person name="Dunbar C."/>
            <person name="Freedman E."/>
            <person name="Gearin G."/>
            <person name="Goldberg J."/>
            <person name="Griggs A."/>
            <person name="Gujja S."/>
            <person name="Heiman D."/>
            <person name="Howarth C."/>
            <person name="Larson L."/>
            <person name="Lui A."/>
            <person name="MacDonald P.J.P."/>
            <person name="Montmayeur A."/>
            <person name="Murphy C."/>
            <person name="Neiman D."/>
            <person name="Pearson M."/>
            <person name="Priest M."/>
            <person name="Roberts A."/>
            <person name="Saif S."/>
            <person name="Shea T."/>
            <person name="Shenoy N."/>
            <person name="Sisk P."/>
            <person name="Stolte C."/>
            <person name="Sykes S."/>
            <person name="Wortman J."/>
            <person name="Nusbaum C."/>
            <person name="Birren B."/>
        </authorList>
    </citation>
    <scope>NUCLEOTIDE SEQUENCE [LARGE SCALE GENOMIC DNA]</scope>
    <source>
        <strain evidence="2 3">ACC2</strain>
    </source>
</reference>
<evidence type="ECO:0000259" key="1">
    <source>
        <dbReference type="Pfam" id="PF12728"/>
    </source>
</evidence>
<dbReference type="AlphaFoldDB" id="A0AA36Y3B9"/>
<evidence type="ECO:0000313" key="3">
    <source>
        <dbReference type="Proteomes" id="UP000018466"/>
    </source>
</evidence>
<dbReference type="RefSeq" id="WP_009533795.1">
    <property type="nucleotide sequence ID" value="NZ_JH590865.1"/>
</dbReference>
<dbReference type="Pfam" id="PF12728">
    <property type="entry name" value="HTH_17"/>
    <property type="match status" value="2"/>
</dbReference>
<evidence type="ECO:0000313" key="2">
    <source>
        <dbReference type="EMBL" id="EHO15668.1"/>
    </source>
</evidence>
<dbReference type="InterPro" id="IPR010093">
    <property type="entry name" value="SinI_DNA-bd"/>
</dbReference>
<organism evidence="2 3">
    <name type="scientific">Stomatobaculum longum</name>
    <dbReference type="NCBI Taxonomy" id="796942"/>
    <lineage>
        <taxon>Bacteria</taxon>
        <taxon>Bacillati</taxon>
        <taxon>Bacillota</taxon>
        <taxon>Clostridia</taxon>
        <taxon>Lachnospirales</taxon>
        <taxon>Lachnospiraceae</taxon>
        <taxon>Stomatobaculum</taxon>
    </lineage>
</organism>
<dbReference type="Proteomes" id="UP000018466">
    <property type="component" value="Unassembled WGS sequence"/>
</dbReference>
<dbReference type="GO" id="GO:0003677">
    <property type="term" value="F:DNA binding"/>
    <property type="evidence" value="ECO:0007669"/>
    <property type="project" value="InterPro"/>
</dbReference>
<protein>
    <submittedName>
        <fullName evidence="2">Excisionase family DNA binding domain-containing protein</fullName>
    </submittedName>
</protein>
<accession>A0AA36Y3B9</accession>
<keyword evidence="3" id="KW-1185">Reference proteome</keyword>
<dbReference type="EMBL" id="AGEL01000015">
    <property type="protein sequence ID" value="EHO15668.1"/>
    <property type="molecule type" value="Genomic_DNA"/>
</dbReference>
<dbReference type="GeneID" id="86941712"/>
<feature type="domain" description="Helix-turn-helix" evidence="1">
    <location>
        <begin position="233"/>
        <end position="281"/>
    </location>
</feature>
<dbReference type="NCBIfam" id="TIGR01764">
    <property type="entry name" value="excise"/>
    <property type="match status" value="1"/>
</dbReference>
<feature type="domain" description="Helix-turn-helix" evidence="1">
    <location>
        <begin position="77"/>
        <end position="125"/>
    </location>
</feature>
<gene>
    <name evidence="2" type="ORF">HMPREF9623_01989</name>
</gene>
<dbReference type="InterPro" id="IPR041657">
    <property type="entry name" value="HTH_17"/>
</dbReference>
<name>A0AA36Y3B9_9FIRM</name>